<dbReference type="OrthoDB" id="68611at2759"/>
<evidence type="ECO:0000256" key="4">
    <source>
        <dbReference type="ARBA" id="ARBA00022989"/>
    </source>
</evidence>
<evidence type="ECO:0000256" key="6">
    <source>
        <dbReference type="SAM" id="Coils"/>
    </source>
</evidence>
<feature type="transmembrane region" description="Helical" evidence="7">
    <location>
        <begin position="122"/>
        <end position="139"/>
    </location>
</feature>
<evidence type="ECO:0000256" key="1">
    <source>
        <dbReference type="ARBA" id="ARBA00004651"/>
    </source>
</evidence>
<dbReference type="PANTHER" id="PTHR30509">
    <property type="entry name" value="P-HYDROXYBENZOIC ACID EFFLUX PUMP SUBUNIT-RELATED"/>
    <property type="match status" value="1"/>
</dbReference>
<feature type="transmembrane region" description="Helical" evidence="7">
    <location>
        <begin position="521"/>
        <end position="542"/>
    </location>
</feature>
<feature type="transmembrane region" description="Helical" evidence="7">
    <location>
        <begin position="12"/>
        <end position="34"/>
    </location>
</feature>
<evidence type="ECO:0000256" key="3">
    <source>
        <dbReference type="ARBA" id="ARBA00022692"/>
    </source>
</evidence>
<feature type="transmembrane region" description="Helical" evidence="7">
    <location>
        <begin position="66"/>
        <end position="86"/>
    </location>
</feature>
<evidence type="ECO:0000256" key="7">
    <source>
        <dbReference type="SAM" id="Phobius"/>
    </source>
</evidence>
<keyword evidence="9" id="KW-1185">Reference proteome</keyword>
<feature type="transmembrane region" description="Helical" evidence="7">
    <location>
        <begin position="145"/>
        <end position="168"/>
    </location>
</feature>
<dbReference type="Proteomes" id="UP000737018">
    <property type="component" value="Unassembled WGS sequence"/>
</dbReference>
<feature type="transmembrane region" description="Helical" evidence="7">
    <location>
        <begin position="398"/>
        <end position="418"/>
    </location>
</feature>
<proteinExistence type="predicted"/>
<comment type="subcellular location">
    <subcellularLocation>
        <location evidence="1">Cell membrane</location>
        <topology evidence="1">Multi-pass membrane protein</topology>
    </subcellularLocation>
</comment>
<reference evidence="8" key="1">
    <citation type="submission" date="2020-03" db="EMBL/GenBank/DDBJ databases">
        <title>Castanea mollissima Vanexum genome sequencing.</title>
        <authorList>
            <person name="Staton M."/>
        </authorList>
    </citation>
    <scope>NUCLEOTIDE SEQUENCE</scope>
    <source>
        <tissue evidence="8">Leaf</tissue>
    </source>
</reference>
<feature type="transmembrane region" description="Helical" evidence="7">
    <location>
        <begin position="92"/>
        <end position="110"/>
    </location>
</feature>
<dbReference type="Pfam" id="PF04632">
    <property type="entry name" value="FUSC"/>
    <property type="match status" value="1"/>
</dbReference>
<keyword evidence="2" id="KW-1003">Cell membrane</keyword>
<keyword evidence="6" id="KW-0175">Coiled coil</keyword>
<evidence type="ECO:0000256" key="2">
    <source>
        <dbReference type="ARBA" id="ARBA00022475"/>
    </source>
</evidence>
<comment type="caution">
    <text evidence="8">The sequence shown here is derived from an EMBL/GenBank/DDBJ whole genome shotgun (WGS) entry which is preliminary data.</text>
</comment>
<dbReference type="EMBL" id="JRKL02003712">
    <property type="protein sequence ID" value="KAF3954399.1"/>
    <property type="molecule type" value="Genomic_DNA"/>
</dbReference>
<name>A0A8J4QWL9_9ROSI</name>
<keyword evidence="3 7" id="KW-0812">Transmembrane</keyword>
<sequence length="806" mass="89349">MNPTHLLWRVRLCSALRTILACSIVGCTTLYGPATLQRLLAYPAFSYLTTILIVSDATLGDTLRSFWHAISATIQVTILSLPTLWLVGPARFTNILAAVGVALCTFVVALPESTHLMSKRIAFGQIVIVYVGVVLHGAQTGIIKHLIHVASSTALGVVASVLAMLFPYPRLAYNEVRKTCQLYAATASKRLDLLAEAFPAQDNSSAPELVSQVKSLSKAGAKFIESIKYNLDGLLWERLQLRFVTANSMDLGEKLTEMEIPIRGMEIAVTSCHSFPIGTVDEELRNVLQSLKEQIGLNLEQGKWPVCFGATTAPESTGNFSDKFKQNLKTTLVTPEDFPASFFFCCIVLLYNLLIAQNPNCIIEINSMELSSYSEKQAKCPFQKTWNIMKLRPTSQQVLFAFKCSVSLGLAVLFGLIYNKENGYWSGLTIAISFVTRRQATFAVANARAQGTAMGSVYGVLCSFIFHKHVVLQLLPLLPWIIFGSLLRHSQMYGQAGGVSANVGALLILGRKDYGPPSEFAIARIAEATIGLICFIIVEMLVNPVRAATLAKTELSTSLGALQECFKDIVFAKQNIRSSNFPTLKERHNKLRSQVKELEKLIAEAKLEPNFWFLPFHGACYNNLLGPLTKMVDLLLIATHTIEFLSRESLRVGVPWEEFQEQINDVLEHFKKEVGSTLKCLEEVTSIKSLAVLEKELQKKNISQPLFSTNVNAFRVPSSEEEVENIAASFFQHSRKVADKIYTSDGEDKLKNETILCLGGLGFSINTLMKETMKIKNEVKELVIWENPSSHIDLYEISCKVKALHT</sequence>
<gene>
    <name evidence="8" type="ORF">CMV_020242</name>
</gene>
<feature type="coiled-coil region" evidence="6">
    <location>
        <begin position="581"/>
        <end position="608"/>
    </location>
</feature>
<keyword evidence="4 7" id="KW-1133">Transmembrane helix</keyword>
<evidence type="ECO:0000313" key="8">
    <source>
        <dbReference type="EMBL" id="KAF3954399.1"/>
    </source>
</evidence>
<dbReference type="GO" id="GO:0005886">
    <property type="term" value="C:plasma membrane"/>
    <property type="evidence" value="ECO:0007669"/>
    <property type="project" value="UniProtKB-SubCell"/>
</dbReference>
<protein>
    <submittedName>
        <fullName evidence="8">Uncharacterized protein</fullName>
    </submittedName>
</protein>
<feature type="transmembrane region" description="Helical" evidence="7">
    <location>
        <begin position="457"/>
        <end position="486"/>
    </location>
</feature>
<dbReference type="AlphaFoldDB" id="A0A8J4QWL9"/>
<dbReference type="PANTHER" id="PTHR30509:SF34">
    <property type="entry name" value="F3L24.34 PROTEIN"/>
    <property type="match status" value="1"/>
</dbReference>
<evidence type="ECO:0000256" key="5">
    <source>
        <dbReference type="ARBA" id="ARBA00023136"/>
    </source>
</evidence>
<dbReference type="InterPro" id="IPR006726">
    <property type="entry name" value="PHBA_efflux_AaeB/fusaric-R"/>
</dbReference>
<organism evidence="8 9">
    <name type="scientific">Castanea mollissima</name>
    <name type="common">Chinese chestnut</name>
    <dbReference type="NCBI Taxonomy" id="60419"/>
    <lineage>
        <taxon>Eukaryota</taxon>
        <taxon>Viridiplantae</taxon>
        <taxon>Streptophyta</taxon>
        <taxon>Embryophyta</taxon>
        <taxon>Tracheophyta</taxon>
        <taxon>Spermatophyta</taxon>
        <taxon>Magnoliopsida</taxon>
        <taxon>eudicotyledons</taxon>
        <taxon>Gunneridae</taxon>
        <taxon>Pentapetalae</taxon>
        <taxon>rosids</taxon>
        <taxon>fabids</taxon>
        <taxon>Fagales</taxon>
        <taxon>Fagaceae</taxon>
        <taxon>Castanea</taxon>
    </lineage>
</organism>
<keyword evidence="5 7" id="KW-0472">Membrane</keyword>
<dbReference type="GO" id="GO:0022857">
    <property type="term" value="F:transmembrane transporter activity"/>
    <property type="evidence" value="ECO:0007669"/>
    <property type="project" value="InterPro"/>
</dbReference>
<accession>A0A8J4QWL9</accession>
<evidence type="ECO:0000313" key="9">
    <source>
        <dbReference type="Proteomes" id="UP000737018"/>
    </source>
</evidence>